<dbReference type="Pfam" id="PF00989">
    <property type="entry name" value="PAS"/>
    <property type="match status" value="1"/>
</dbReference>
<dbReference type="PANTHER" id="PTHR43547">
    <property type="entry name" value="TWO-COMPONENT HISTIDINE KINASE"/>
    <property type="match status" value="1"/>
</dbReference>
<evidence type="ECO:0000259" key="4">
    <source>
        <dbReference type="PROSITE" id="PS50109"/>
    </source>
</evidence>
<dbReference type="Pfam" id="PF02518">
    <property type="entry name" value="HATPase_c"/>
    <property type="match status" value="1"/>
</dbReference>
<dbReference type="OrthoDB" id="9810730at2"/>
<protein>
    <recommendedName>
        <fullName evidence="2">histidine kinase</fullName>
        <ecNumber evidence="2">2.7.13.3</ecNumber>
    </recommendedName>
</protein>
<evidence type="ECO:0000256" key="3">
    <source>
        <dbReference type="ARBA" id="ARBA00022553"/>
    </source>
</evidence>
<dbReference type="PRINTS" id="PR00344">
    <property type="entry name" value="BCTRLSENSOR"/>
</dbReference>
<dbReference type="EMBL" id="UWPJ01000029">
    <property type="protein sequence ID" value="VCU71737.1"/>
    <property type="molecule type" value="Genomic_DNA"/>
</dbReference>
<dbReference type="InterPro" id="IPR003594">
    <property type="entry name" value="HATPase_dom"/>
</dbReference>
<organism evidence="5 6">
    <name type="scientific">Pigmentiphaga humi</name>
    <dbReference type="NCBI Taxonomy" id="2478468"/>
    <lineage>
        <taxon>Bacteria</taxon>
        <taxon>Pseudomonadati</taxon>
        <taxon>Pseudomonadota</taxon>
        <taxon>Betaproteobacteria</taxon>
        <taxon>Burkholderiales</taxon>
        <taxon>Alcaligenaceae</taxon>
        <taxon>Pigmentiphaga</taxon>
    </lineage>
</organism>
<dbReference type="InterPro" id="IPR004358">
    <property type="entry name" value="Sig_transdc_His_kin-like_C"/>
</dbReference>
<dbReference type="InterPro" id="IPR003661">
    <property type="entry name" value="HisK_dim/P_dom"/>
</dbReference>
<dbReference type="GO" id="GO:0006355">
    <property type="term" value="P:regulation of DNA-templated transcription"/>
    <property type="evidence" value="ECO:0007669"/>
    <property type="project" value="InterPro"/>
</dbReference>
<dbReference type="PROSITE" id="PS50109">
    <property type="entry name" value="HIS_KIN"/>
    <property type="match status" value="1"/>
</dbReference>
<dbReference type="AlphaFoldDB" id="A0A3P4B632"/>
<dbReference type="CDD" id="cd00075">
    <property type="entry name" value="HATPase"/>
    <property type="match status" value="1"/>
</dbReference>
<dbReference type="SMART" id="SM00091">
    <property type="entry name" value="PAS"/>
    <property type="match status" value="1"/>
</dbReference>
<dbReference type="Proteomes" id="UP000277294">
    <property type="component" value="Unassembled WGS sequence"/>
</dbReference>
<sequence>MNAAISATELACAVPDRLLRDTPCVLWSATPDGDWDYVNSAWTRLTGQPVESALGTGWLACVPEARRAQLAEELGNALAAAEPFNLRTVVLAADGTACPMLMQGRPGVEPNLQLTGFSGTLLPLRNEDERQQEAFLSRLSHELRSPLNGIQSWAHVLESRVDGQTPGLVRALGGIRTGIQQQVQLLDELMDASHAMTGRMRLAMETVGLGAQARDAAARAATQAQARSVVLEVELPSSELWVSAAPERVRQMLDYLVDNAIRCSEPGAAVILSLAQDGREARMTVADSGQGISGDVLPYLFDPFRSPAGMRSPRVEGLGLRLAMVRLLAELHGGRVGVCQDEVGGVRFSVHLPLLPEAPGEAEAEAGTSRPAD</sequence>
<dbReference type="Gene3D" id="3.30.565.10">
    <property type="entry name" value="Histidine kinase-like ATPase, C-terminal domain"/>
    <property type="match status" value="1"/>
</dbReference>
<dbReference type="PANTHER" id="PTHR43547:SF2">
    <property type="entry name" value="HYBRID SIGNAL TRANSDUCTION HISTIDINE KINASE C"/>
    <property type="match status" value="1"/>
</dbReference>
<dbReference type="NCBIfam" id="TIGR00229">
    <property type="entry name" value="sensory_box"/>
    <property type="match status" value="1"/>
</dbReference>
<comment type="catalytic activity">
    <reaction evidence="1">
        <text>ATP + protein L-histidine = ADP + protein N-phospho-L-histidine.</text>
        <dbReference type="EC" id="2.7.13.3"/>
    </reaction>
</comment>
<dbReference type="SMART" id="SM00387">
    <property type="entry name" value="HATPase_c"/>
    <property type="match status" value="1"/>
</dbReference>
<reference evidence="5 6" key="1">
    <citation type="submission" date="2018-10" db="EMBL/GenBank/DDBJ databases">
        <authorList>
            <person name="Criscuolo A."/>
        </authorList>
    </citation>
    <scope>NUCLEOTIDE SEQUENCE [LARGE SCALE GENOMIC DNA]</scope>
    <source>
        <strain evidence="5">DnA1</strain>
    </source>
</reference>
<dbReference type="SMART" id="SM00388">
    <property type="entry name" value="HisKA"/>
    <property type="match status" value="1"/>
</dbReference>
<evidence type="ECO:0000313" key="6">
    <source>
        <dbReference type="Proteomes" id="UP000277294"/>
    </source>
</evidence>
<dbReference type="SUPFAM" id="SSF55874">
    <property type="entry name" value="ATPase domain of HSP90 chaperone/DNA topoisomerase II/histidine kinase"/>
    <property type="match status" value="1"/>
</dbReference>
<keyword evidence="5" id="KW-0808">Transferase</keyword>
<dbReference type="InterPro" id="IPR035965">
    <property type="entry name" value="PAS-like_dom_sf"/>
</dbReference>
<dbReference type="InterPro" id="IPR036890">
    <property type="entry name" value="HATPase_C_sf"/>
</dbReference>
<feature type="domain" description="Histidine kinase" evidence="4">
    <location>
        <begin position="138"/>
        <end position="356"/>
    </location>
</feature>
<dbReference type="RefSeq" id="WP_124081323.1">
    <property type="nucleotide sequence ID" value="NZ_UWPJ01000029.1"/>
</dbReference>
<dbReference type="Gene3D" id="1.10.287.130">
    <property type="match status" value="1"/>
</dbReference>
<evidence type="ECO:0000256" key="1">
    <source>
        <dbReference type="ARBA" id="ARBA00000085"/>
    </source>
</evidence>
<dbReference type="GO" id="GO:0000155">
    <property type="term" value="F:phosphorelay sensor kinase activity"/>
    <property type="evidence" value="ECO:0007669"/>
    <property type="project" value="InterPro"/>
</dbReference>
<keyword evidence="3" id="KW-0597">Phosphoprotein</keyword>
<dbReference type="Pfam" id="PF00512">
    <property type="entry name" value="HisKA"/>
    <property type="match status" value="1"/>
</dbReference>
<proteinExistence type="predicted"/>
<dbReference type="SUPFAM" id="SSF47384">
    <property type="entry name" value="Homodimeric domain of signal transducing histidine kinase"/>
    <property type="match status" value="1"/>
</dbReference>
<evidence type="ECO:0000256" key="2">
    <source>
        <dbReference type="ARBA" id="ARBA00012438"/>
    </source>
</evidence>
<dbReference type="InterPro" id="IPR013767">
    <property type="entry name" value="PAS_fold"/>
</dbReference>
<accession>A0A3P4B632</accession>
<dbReference type="EC" id="2.7.13.3" evidence="2"/>
<dbReference type="CDD" id="cd00082">
    <property type="entry name" value="HisKA"/>
    <property type="match status" value="1"/>
</dbReference>
<evidence type="ECO:0000313" key="5">
    <source>
        <dbReference type="EMBL" id="VCU71737.1"/>
    </source>
</evidence>
<dbReference type="InterPro" id="IPR036097">
    <property type="entry name" value="HisK_dim/P_sf"/>
</dbReference>
<dbReference type="SUPFAM" id="SSF55785">
    <property type="entry name" value="PYP-like sensor domain (PAS domain)"/>
    <property type="match status" value="1"/>
</dbReference>
<dbReference type="Gene3D" id="3.30.450.20">
    <property type="entry name" value="PAS domain"/>
    <property type="match status" value="1"/>
</dbReference>
<gene>
    <name evidence="5" type="primary">divL</name>
    <name evidence="5" type="ORF">PIGHUM_03825</name>
</gene>
<dbReference type="CDD" id="cd00130">
    <property type="entry name" value="PAS"/>
    <property type="match status" value="1"/>
</dbReference>
<dbReference type="InterPro" id="IPR005467">
    <property type="entry name" value="His_kinase_dom"/>
</dbReference>
<keyword evidence="6" id="KW-1185">Reference proteome</keyword>
<name>A0A3P4B632_9BURK</name>
<dbReference type="InterPro" id="IPR000014">
    <property type="entry name" value="PAS"/>
</dbReference>